<feature type="transmembrane region" description="Helical" evidence="6">
    <location>
        <begin position="38"/>
        <end position="63"/>
    </location>
</feature>
<dbReference type="PANTHER" id="PTHR30086">
    <property type="entry name" value="ARGININE EXPORTER PROTEIN ARGO"/>
    <property type="match status" value="1"/>
</dbReference>
<dbReference type="RefSeq" id="WP_191723751.1">
    <property type="nucleotide sequence ID" value="NZ_JACSQK010000006.1"/>
</dbReference>
<organism evidence="7 8">
    <name type="scientific">Comamonas avium</name>
    <dbReference type="NCBI Taxonomy" id="2762231"/>
    <lineage>
        <taxon>Bacteria</taxon>
        <taxon>Pseudomonadati</taxon>
        <taxon>Pseudomonadota</taxon>
        <taxon>Betaproteobacteria</taxon>
        <taxon>Burkholderiales</taxon>
        <taxon>Comamonadaceae</taxon>
        <taxon>Comamonas</taxon>
    </lineage>
</organism>
<feature type="transmembrane region" description="Helical" evidence="6">
    <location>
        <begin position="69"/>
        <end position="90"/>
    </location>
</feature>
<accession>A0ABR8SCX7</accession>
<feature type="transmembrane region" description="Helical" evidence="6">
    <location>
        <begin position="6"/>
        <end position="26"/>
    </location>
</feature>
<dbReference type="PANTHER" id="PTHR30086:SF20">
    <property type="entry name" value="ARGININE EXPORTER PROTEIN ARGO-RELATED"/>
    <property type="match status" value="1"/>
</dbReference>
<keyword evidence="5 6" id="KW-0472">Membrane</keyword>
<feature type="transmembrane region" description="Helical" evidence="6">
    <location>
        <begin position="180"/>
        <end position="201"/>
    </location>
</feature>
<reference evidence="7 8" key="1">
    <citation type="submission" date="2020-08" db="EMBL/GenBank/DDBJ databases">
        <title>A Genomic Blueprint of the Chicken Gut Microbiome.</title>
        <authorList>
            <person name="Gilroy R."/>
            <person name="Ravi A."/>
            <person name="Getino M."/>
            <person name="Pursley I."/>
            <person name="Horton D.L."/>
            <person name="Alikhan N.-F."/>
            <person name="Baker D."/>
            <person name="Gharbi K."/>
            <person name="Hall N."/>
            <person name="Watson M."/>
            <person name="Adriaenssens E.M."/>
            <person name="Foster-Nyarko E."/>
            <person name="Jarju S."/>
            <person name="Secka A."/>
            <person name="Antonio M."/>
            <person name="Oren A."/>
            <person name="Chaudhuri R."/>
            <person name="La Ragione R.M."/>
            <person name="Hildebrand F."/>
            <person name="Pallen M.J."/>
        </authorList>
    </citation>
    <scope>NUCLEOTIDE SEQUENCE [LARGE SCALE GENOMIC DNA]</scope>
    <source>
        <strain evidence="7 8">Sa2CVA6</strain>
    </source>
</reference>
<keyword evidence="8" id="KW-1185">Reference proteome</keyword>
<evidence type="ECO:0000256" key="4">
    <source>
        <dbReference type="ARBA" id="ARBA00022989"/>
    </source>
</evidence>
<comment type="subcellular location">
    <subcellularLocation>
        <location evidence="1">Cell membrane</location>
        <topology evidence="1">Multi-pass membrane protein</topology>
    </subcellularLocation>
</comment>
<dbReference type="InterPro" id="IPR001123">
    <property type="entry name" value="LeuE-type"/>
</dbReference>
<protein>
    <submittedName>
        <fullName evidence="7">LysE family translocator</fullName>
    </submittedName>
</protein>
<keyword evidence="4 6" id="KW-1133">Transmembrane helix</keyword>
<evidence type="ECO:0000256" key="2">
    <source>
        <dbReference type="ARBA" id="ARBA00022475"/>
    </source>
</evidence>
<evidence type="ECO:0000313" key="8">
    <source>
        <dbReference type="Proteomes" id="UP000634919"/>
    </source>
</evidence>
<feature type="transmembrane region" description="Helical" evidence="6">
    <location>
        <begin position="110"/>
        <end position="132"/>
    </location>
</feature>
<evidence type="ECO:0000256" key="5">
    <source>
        <dbReference type="ARBA" id="ARBA00023136"/>
    </source>
</evidence>
<evidence type="ECO:0000256" key="3">
    <source>
        <dbReference type="ARBA" id="ARBA00022692"/>
    </source>
</evidence>
<feature type="transmembrane region" description="Helical" evidence="6">
    <location>
        <begin position="144"/>
        <end position="168"/>
    </location>
</feature>
<keyword evidence="2" id="KW-1003">Cell membrane</keyword>
<sequence length="211" mass="21684">MSVSVIAAFWLVSFLLVITPGADWAYAISAGLRGRTQVAPAVVGLAAGAMLATVAVAAGVGALVAQHPALLTVMTLVGAAYLLWLGVAMLRKPSTATVAAAQVHDSPWRWMARGACVSGLNPKLLLLLLALLPQFVQQTAPWSVALQIVALGGVHAASCCVVYMGVGLGSQRVLGARPVAALWVSRLSGVLMVGIAMMLIAERAWHGTQGG</sequence>
<comment type="caution">
    <text evidence="7">The sequence shown here is derived from an EMBL/GenBank/DDBJ whole genome shotgun (WGS) entry which is preliminary data.</text>
</comment>
<dbReference type="EMBL" id="JACSQK010000006">
    <property type="protein sequence ID" value="MBD7961341.1"/>
    <property type="molecule type" value="Genomic_DNA"/>
</dbReference>
<dbReference type="Proteomes" id="UP000634919">
    <property type="component" value="Unassembled WGS sequence"/>
</dbReference>
<keyword evidence="3 6" id="KW-0812">Transmembrane</keyword>
<evidence type="ECO:0000313" key="7">
    <source>
        <dbReference type="EMBL" id="MBD7961341.1"/>
    </source>
</evidence>
<gene>
    <name evidence="7" type="ORF">H9646_12690</name>
</gene>
<evidence type="ECO:0000256" key="6">
    <source>
        <dbReference type="SAM" id="Phobius"/>
    </source>
</evidence>
<name>A0ABR8SCX7_9BURK</name>
<evidence type="ECO:0000256" key="1">
    <source>
        <dbReference type="ARBA" id="ARBA00004651"/>
    </source>
</evidence>
<proteinExistence type="predicted"/>
<dbReference type="Pfam" id="PF01810">
    <property type="entry name" value="LysE"/>
    <property type="match status" value="1"/>
</dbReference>